<evidence type="ECO:0000313" key="2">
    <source>
        <dbReference type="EMBL" id="AOS45920.1"/>
    </source>
</evidence>
<feature type="chain" id="PRO_5009105456" description="Complex I intermediate-associated protein 30 (CIA30)" evidence="1">
    <location>
        <begin position="27"/>
        <end position="187"/>
    </location>
</feature>
<protein>
    <recommendedName>
        <fullName evidence="4">Complex I intermediate-associated protein 30 (CIA30)</fullName>
    </recommendedName>
</protein>
<accession>A0A1D8AYF3</accession>
<evidence type="ECO:0000313" key="3">
    <source>
        <dbReference type="Proteomes" id="UP000095228"/>
    </source>
</evidence>
<keyword evidence="1" id="KW-0732">Signal</keyword>
<proteinExistence type="predicted"/>
<gene>
    <name evidence="2" type="ORF">Verru16b_03011</name>
</gene>
<organism evidence="2 3">
    <name type="scientific">Lacunisphaera limnophila</name>
    <dbReference type="NCBI Taxonomy" id="1838286"/>
    <lineage>
        <taxon>Bacteria</taxon>
        <taxon>Pseudomonadati</taxon>
        <taxon>Verrucomicrobiota</taxon>
        <taxon>Opitutia</taxon>
        <taxon>Opitutales</taxon>
        <taxon>Opitutaceae</taxon>
        <taxon>Lacunisphaera</taxon>
    </lineage>
</organism>
<evidence type="ECO:0000256" key="1">
    <source>
        <dbReference type="SAM" id="SignalP"/>
    </source>
</evidence>
<keyword evidence="3" id="KW-1185">Reference proteome</keyword>
<dbReference type="RefSeq" id="WP_069963017.1">
    <property type="nucleotide sequence ID" value="NZ_CP016094.1"/>
</dbReference>
<dbReference type="OrthoDB" id="195582at2"/>
<dbReference type="Proteomes" id="UP000095228">
    <property type="component" value="Chromosome"/>
</dbReference>
<sequence>MNLPRFRLSLPGLALLLLLPATYAAAKEEVILEFKNVRRDPDGTVYKCYEYTFGDWENKVNHLRGRGTLIQAPGGKGGMGENKTMIRFDQTPLVDLIVVIGNANNTQTLNFGLTDKDGTEQTWQISLAGLPKGVEQRIRLDMTKPSSEQKPGTKPGMDLKKLSVWQLRGDYTDPNVEVLLVKLVGQK</sequence>
<reference evidence="2 3" key="1">
    <citation type="submission" date="2016-06" db="EMBL/GenBank/DDBJ databases">
        <title>Three novel species with peptidoglycan cell walls form the new genus Lacunisphaera gen. nov. in the family Opitutaceae of the verrucomicrobial subdivision 4.</title>
        <authorList>
            <person name="Rast P."/>
            <person name="Gloeckner I."/>
            <person name="Jogler M."/>
            <person name="Boedeker C."/>
            <person name="Jeske O."/>
            <person name="Wiegand S."/>
            <person name="Reinhardt R."/>
            <person name="Schumann P."/>
            <person name="Rohde M."/>
            <person name="Spring S."/>
            <person name="Gloeckner F.O."/>
            <person name="Jogler C."/>
        </authorList>
    </citation>
    <scope>NUCLEOTIDE SEQUENCE [LARGE SCALE GENOMIC DNA]</scope>
    <source>
        <strain evidence="2 3">IG16b</strain>
    </source>
</reference>
<dbReference type="EMBL" id="CP016094">
    <property type="protein sequence ID" value="AOS45920.1"/>
    <property type="molecule type" value="Genomic_DNA"/>
</dbReference>
<evidence type="ECO:0008006" key="4">
    <source>
        <dbReference type="Google" id="ProtNLM"/>
    </source>
</evidence>
<dbReference type="KEGG" id="obg:Verru16b_03011"/>
<dbReference type="AlphaFoldDB" id="A0A1D8AYF3"/>
<name>A0A1D8AYF3_9BACT</name>
<feature type="signal peptide" evidence="1">
    <location>
        <begin position="1"/>
        <end position="26"/>
    </location>
</feature>